<sequence length="39" mass="4491">MGAIKPWHVVVLSVVCLLPLFVATLAGVWWAMSRRRRNR</sequence>
<keyword evidence="1" id="KW-0812">Transmembrane</keyword>
<gene>
    <name evidence="2" type="ORF">BDK92_7017</name>
</gene>
<dbReference type="Proteomes" id="UP000277671">
    <property type="component" value="Unassembled WGS sequence"/>
</dbReference>
<comment type="caution">
    <text evidence="2">The sequence shown here is derived from an EMBL/GenBank/DDBJ whole genome shotgun (WGS) entry which is preliminary data.</text>
</comment>
<organism evidence="2 3">
    <name type="scientific">Micromonospora pisi</name>
    <dbReference type="NCBI Taxonomy" id="589240"/>
    <lineage>
        <taxon>Bacteria</taxon>
        <taxon>Bacillati</taxon>
        <taxon>Actinomycetota</taxon>
        <taxon>Actinomycetes</taxon>
        <taxon>Micromonosporales</taxon>
        <taxon>Micromonosporaceae</taxon>
        <taxon>Micromonospora</taxon>
    </lineage>
</organism>
<accession>A0A495JVK9</accession>
<keyword evidence="3" id="KW-1185">Reference proteome</keyword>
<feature type="transmembrane region" description="Helical" evidence="1">
    <location>
        <begin position="6"/>
        <end position="32"/>
    </location>
</feature>
<reference evidence="2 3" key="1">
    <citation type="submission" date="2018-10" db="EMBL/GenBank/DDBJ databases">
        <title>Sequencing the genomes of 1000 actinobacteria strains.</title>
        <authorList>
            <person name="Klenk H.-P."/>
        </authorList>
    </citation>
    <scope>NUCLEOTIDE SEQUENCE [LARGE SCALE GENOMIC DNA]</scope>
    <source>
        <strain evidence="2 3">DSM 45175</strain>
    </source>
</reference>
<dbReference type="EMBL" id="RBKT01000001">
    <property type="protein sequence ID" value="RKR92575.1"/>
    <property type="molecule type" value="Genomic_DNA"/>
</dbReference>
<evidence type="ECO:0000313" key="3">
    <source>
        <dbReference type="Proteomes" id="UP000277671"/>
    </source>
</evidence>
<keyword evidence="1" id="KW-0472">Membrane</keyword>
<proteinExistence type="predicted"/>
<evidence type="ECO:0000313" key="2">
    <source>
        <dbReference type="EMBL" id="RKR92575.1"/>
    </source>
</evidence>
<keyword evidence="1" id="KW-1133">Transmembrane helix</keyword>
<dbReference type="AlphaFoldDB" id="A0A495JVK9"/>
<evidence type="ECO:0000256" key="1">
    <source>
        <dbReference type="SAM" id="Phobius"/>
    </source>
</evidence>
<name>A0A495JVK9_9ACTN</name>
<protein>
    <submittedName>
        <fullName evidence="2">Uncharacterized protein</fullName>
    </submittedName>
</protein>